<dbReference type="SUPFAM" id="SSF89095">
    <property type="entry name" value="GatB/YqeY motif"/>
    <property type="match status" value="1"/>
</dbReference>
<dbReference type="InterPro" id="IPR042184">
    <property type="entry name" value="YqeY/Aim41_N"/>
</dbReference>
<feature type="coiled-coil region" evidence="1">
    <location>
        <begin position="4"/>
        <end position="50"/>
    </location>
</feature>
<gene>
    <name evidence="2" type="ORF">FPZ44_23905</name>
</gene>
<dbReference type="EMBL" id="VNJK01000006">
    <property type="protein sequence ID" value="TVX85996.1"/>
    <property type="molecule type" value="Genomic_DNA"/>
</dbReference>
<keyword evidence="1" id="KW-0175">Coiled coil</keyword>
<comment type="caution">
    <text evidence="2">The sequence shown here is derived from an EMBL/GenBank/DDBJ whole genome shotgun (WGS) entry which is preliminary data.</text>
</comment>
<evidence type="ECO:0000313" key="3">
    <source>
        <dbReference type="Proteomes" id="UP000318102"/>
    </source>
</evidence>
<name>A0A559IEC2_9BACL</name>
<dbReference type="InterPro" id="IPR019004">
    <property type="entry name" value="YqeY/Aim41"/>
</dbReference>
<dbReference type="Pfam" id="PF09424">
    <property type="entry name" value="YqeY"/>
    <property type="match status" value="1"/>
</dbReference>
<evidence type="ECO:0000256" key="1">
    <source>
        <dbReference type="SAM" id="Coils"/>
    </source>
</evidence>
<organism evidence="2 3">
    <name type="scientific">Paenibacillus agilis</name>
    <dbReference type="NCBI Taxonomy" id="3020863"/>
    <lineage>
        <taxon>Bacteria</taxon>
        <taxon>Bacillati</taxon>
        <taxon>Bacillota</taxon>
        <taxon>Bacilli</taxon>
        <taxon>Bacillales</taxon>
        <taxon>Paenibacillaceae</taxon>
        <taxon>Paenibacillus</taxon>
    </lineage>
</organism>
<dbReference type="InterPro" id="IPR003789">
    <property type="entry name" value="Asn/Gln_tRNA_amidoTrase-B-like"/>
</dbReference>
<dbReference type="InterPro" id="IPR023168">
    <property type="entry name" value="GatB_Yqey_C_2"/>
</dbReference>
<dbReference type="Gene3D" id="1.10.1510.10">
    <property type="entry name" value="Uncharacterised protein YqeY/AIM41 PF09424, N-terminal domain"/>
    <property type="match status" value="1"/>
</dbReference>
<sequence length="146" mass="16506">MTIKQQLIDEMKDAMRNKDKATLTTVRLVIDRVQKKEKELLREISEEEAVQVLQTFKKQIQEEADAFAKAGKLSREAVIIDSLAFIDKFLPQQMSEQEINSIVIRVIEGISGTPNKGAVMKEVMPLVKGKADNKLVNQIVTNLLQL</sequence>
<dbReference type="GO" id="GO:0016884">
    <property type="term" value="F:carbon-nitrogen ligase activity, with glutamine as amido-N-donor"/>
    <property type="evidence" value="ECO:0007669"/>
    <property type="project" value="InterPro"/>
</dbReference>
<dbReference type="AlphaFoldDB" id="A0A559IEC2"/>
<proteinExistence type="predicted"/>
<accession>A0A559IEC2</accession>
<protein>
    <recommendedName>
        <fullName evidence="4">GatB/YqeY domain-containing protein</fullName>
    </recommendedName>
</protein>
<evidence type="ECO:0000313" key="2">
    <source>
        <dbReference type="EMBL" id="TVX85996.1"/>
    </source>
</evidence>
<dbReference type="PANTHER" id="PTHR28055">
    <property type="entry name" value="ALTERED INHERITANCE OF MITOCHONDRIA PROTEIN 41, MITOCHONDRIAL"/>
    <property type="match status" value="1"/>
</dbReference>
<reference evidence="2 3" key="1">
    <citation type="submission" date="2019-07" db="EMBL/GenBank/DDBJ databases">
        <authorList>
            <person name="Kim J."/>
        </authorList>
    </citation>
    <scope>NUCLEOTIDE SEQUENCE [LARGE SCALE GENOMIC DNA]</scope>
    <source>
        <strain evidence="2 3">N4</strain>
    </source>
</reference>
<dbReference type="Proteomes" id="UP000318102">
    <property type="component" value="Unassembled WGS sequence"/>
</dbReference>
<dbReference type="RefSeq" id="WP_144994735.1">
    <property type="nucleotide sequence ID" value="NZ_VNJK01000006.1"/>
</dbReference>
<keyword evidence="3" id="KW-1185">Reference proteome</keyword>
<dbReference type="OrthoDB" id="9794041at2"/>
<dbReference type="Gene3D" id="1.10.10.410">
    <property type="match status" value="1"/>
</dbReference>
<evidence type="ECO:0008006" key="4">
    <source>
        <dbReference type="Google" id="ProtNLM"/>
    </source>
</evidence>
<dbReference type="PANTHER" id="PTHR28055:SF1">
    <property type="entry name" value="ALTERED INHERITANCE OF MITOCHONDRIA PROTEIN 41, MITOCHONDRIAL"/>
    <property type="match status" value="1"/>
</dbReference>